<evidence type="ECO:0000256" key="1">
    <source>
        <dbReference type="SAM" id="MobiDB-lite"/>
    </source>
</evidence>
<evidence type="ECO:0000313" key="3">
    <source>
        <dbReference type="Proteomes" id="UP001066276"/>
    </source>
</evidence>
<comment type="caution">
    <text evidence="2">The sequence shown here is derived from an EMBL/GenBank/DDBJ whole genome shotgun (WGS) entry which is preliminary data.</text>
</comment>
<sequence>MAVMGSRWCLTARTVRDLSVAPTAVECPGVPDVSGREGMSSGSQGSSGTCGRGRCRHDARPEQGPRVVSGGWGHRLRAGAFSRGGACLGVAWLEAACACCRAAGAGSILTSFGWGVLGAAEPRSEAAGSSPSSPILRLAHRSFREEAEPLVTVTGCFITYNTHSL</sequence>
<keyword evidence="3" id="KW-1185">Reference proteome</keyword>
<organism evidence="2 3">
    <name type="scientific">Pleurodeles waltl</name>
    <name type="common">Iberian ribbed newt</name>
    <dbReference type="NCBI Taxonomy" id="8319"/>
    <lineage>
        <taxon>Eukaryota</taxon>
        <taxon>Metazoa</taxon>
        <taxon>Chordata</taxon>
        <taxon>Craniata</taxon>
        <taxon>Vertebrata</taxon>
        <taxon>Euteleostomi</taxon>
        <taxon>Amphibia</taxon>
        <taxon>Batrachia</taxon>
        <taxon>Caudata</taxon>
        <taxon>Salamandroidea</taxon>
        <taxon>Salamandridae</taxon>
        <taxon>Pleurodelinae</taxon>
        <taxon>Pleurodeles</taxon>
    </lineage>
</organism>
<reference evidence="2" key="1">
    <citation type="journal article" date="2022" name="bioRxiv">
        <title>Sequencing and chromosome-scale assembly of the giantPleurodeles waltlgenome.</title>
        <authorList>
            <person name="Brown T."/>
            <person name="Elewa A."/>
            <person name="Iarovenko S."/>
            <person name="Subramanian E."/>
            <person name="Araus A.J."/>
            <person name="Petzold A."/>
            <person name="Susuki M."/>
            <person name="Suzuki K.-i.T."/>
            <person name="Hayashi T."/>
            <person name="Toyoda A."/>
            <person name="Oliveira C."/>
            <person name="Osipova E."/>
            <person name="Leigh N.D."/>
            <person name="Simon A."/>
            <person name="Yun M.H."/>
        </authorList>
    </citation>
    <scope>NUCLEOTIDE SEQUENCE</scope>
    <source>
        <strain evidence="2">20211129_DDA</strain>
        <tissue evidence="2">Liver</tissue>
    </source>
</reference>
<evidence type="ECO:0000313" key="2">
    <source>
        <dbReference type="EMBL" id="KAJ1209052.1"/>
    </source>
</evidence>
<feature type="compositionally biased region" description="Low complexity" evidence="1">
    <location>
        <begin position="36"/>
        <end position="49"/>
    </location>
</feature>
<gene>
    <name evidence="2" type="ORF">NDU88_004431</name>
</gene>
<feature type="region of interest" description="Disordered" evidence="1">
    <location>
        <begin position="31"/>
        <end position="64"/>
    </location>
</feature>
<protein>
    <submittedName>
        <fullName evidence="2">Uncharacterized protein</fullName>
    </submittedName>
</protein>
<name>A0AAV7W889_PLEWA</name>
<accession>A0AAV7W889</accession>
<dbReference type="Proteomes" id="UP001066276">
    <property type="component" value="Chromosome 1_2"/>
</dbReference>
<dbReference type="EMBL" id="JANPWB010000002">
    <property type="protein sequence ID" value="KAJ1209052.1"/>
    <property type="molecule type" value="Genomic_DNA"/>
</dbReference>
<dbReference type="AlphaFoldDB" id="A0AAV7W889"/>
<proteinExistence type="predicted"/>